<feature type="transmembrane region" description="Helical" evidence="2">
    <location>
        <begin position="9"/>
        <end position="27"/>
    </location>
</feature>
<feature type="transmembrane region" description="Helical" evidence="2">
    <location>
        <begin position="100"/>
        <end position="117"/>
    </location>
</feature>
<gene>
    <name evidence="3" type="ORF">EV148_101125</name>
</gene>
<keyword evidence="4" id="KW-1185">Reference proteome</keyword>
<reference evidence="3 4" key="1">
    <citation type="journal article" date="2015" name="Stand. Genomic Sci.">
        <title>Genomic Encyclopedia of Bacterial and Archaeal Type Strains, Phase III: the genomes of soil and plant-associated and newly described type strains.</title>
        <authorList>
            <person name="Whitman W.B."/>
            <person name="Woyke T."/>
            <person name="Klenk H.P."/>
            <person name="Zhou Y."/>
            <person name="Lilburn T.G."/>
            <person name="Beck B.J."/>
            <person name="De Vos P."/>
            <person name="Vandamme P."/>
            <person name="Eisen J.A."/>
            <person name="Garrity G."/>
            <person name="Hugenholtz P."/>
            <person name="Kyrpides N.C."/>
        </authorList>
    </citation>
    <scope>NUCLEOTIDE SEQUENCE [LARGE SCALE GENOMIC DNA]</scope>
    <source>
        <strain evidence="3 4">A3</strain>
    </source>
</reference>
<feature type="transmembrane region" description="Helical" evidence="2">
    <location>
        <begin position="173"/>
        <end position="194"/>
    </location>
</feature>
<sequence>MALSPIREFGLKAVLWLPLAFVVWFWAAPLWVWPAMLVAKQVLLGHWGTLFESVRLGGELLDAGGRVVARAGYLVSLGTRVTVDVRGATGVLEPTLNPMVYAWSLPLFGGLAMATPLSTGRRMLQFALALAVIWLGQAFGIVAEALKTLAFDAGASGAAAVAQAGLDANAIALAYQFATLVLPAIVPVALWIGLNRAFIETLVGRGREPRPGDRGLNSREGGGPAAPG</sequence>
<dbReference type="NCBIfam" id="NF041730">
    <property type="entry name" value="XrtH_assoc"/>
    <property type="match status" value="1"/>
</dbReference>
<dbReference type="EMBL" id="SLWQ01000001">
    <property type="protein sequence ID" value="TCO42719.1"/>
    <property type="molecule type" value="Genomic_DNA"/>
</dbReference>
<protein>
    <submittedName>
        <fullName evidence="3">Uncharacterized protein</fullName>
    </submittedName>
</protein>
<keyword evidence="2" id="KW-1133">Transmembrane helix</keyword>
<evidence type="ECO:0000313" key="4">
    <source>
        <dbReference type="Proteomes" id="UP000294862"/>
    </source>
</evidence>
<dbReference type="OrthoDB" id="6197083at2"/>
<dbReference type="AlphaFoldDB" id="A0A4R2IFW2"/>
<keyword evidence="2" id="KW-0472">Membrane</keyword>
<evidence type="ECO:0000256" key="1">
    <source>
        <dbReference type="SAM" id="MobiDB-lite"/>
    </source>
</evidence>
<keyword evidence="2" id="KW-0812">Transmembrane</keyword>
<organism evidence="3 4">
    <name type="scientific">Dokdonella fugitiva</name>
    <dbReference type="NCBI Taxonomy" id="328517"/>
    <lineage>
        <taxon>Bacteria</taxon>
        <taxon>Pseudomonadati</taxon>
        <taxon>Pseudomonadota</taxon>
        <taxon>Gammaproteobacteria</taxon>
        <taxon>Lysobacterales</taxon>
        <taxon>Rhodanobacteraceae</taxon>
        <taxon>Dokdonella</taxon>
    </lineage>
</organism>
<accession>A0A4R2IFW2</accession>
<evidence type="ECO:0000256" key="2">
    <source>
        <dbReference type="SAM" id="Phobius"/>
    </source>
</evidence>
<dbReference type="InterPro" id="IPR049823">
    <property type="entry name" value="XrtH_assoc"/>
</dbReference>
<feature type="compositionally biased region" description="Basic and acidic residues" evidence="1">
    <location>
        <begin position="208"/>
        <end position="217"/>
    </location>
</feature>
<name>A0A4R2IFW2_9GAMM</name>
<comment type="caution">
    <text evidence="3">The sequence shown here is derived from an EMBL/GenBank/DDBJ whole genome shotgun (WGS) entry which is preliminary data.</text>
</comment>
<dbReference type="RefSeq" id="WP_131991927.1">
    <property type="nucleotide sequence ID" value="NZ_SLWQ01000001.1"/>
</dbReference>
<feature type="region of interest" description="Disordered" evidence="1">
    <location>
        <begin position="208"/>
        <end position="228"/>
    </location>
</feature>
<feature type="transmembrane region" description="Helical" evidence="2">
    <location>
        <begin position="124"/>
        <end position="143"/>
    </location>
</feature>
<evidence type="ECO:0000313" key="3">
    <source>
        <dbReference type="EMBL" id="TCO42719.1"/>
    </source>
</evidence>
<proteinExistence type="predicted"/>
<dbReference type="Proteomes" id="UP000294862">
    <property type="component" value="Unassembled WGS sequence"/>
</dbReference>